<dbReference type="GeneID" id="109468575"/>
<feature type="region of interest" description="Disordered" evidence="4">
    <location>
        <begin position="361"/>
        <end position="438"/>
    </location>
</feature>
<dbReference type="InterPro" id="IPR027484">
    <property type="entry name" value="PInositol-4-P-5-kinase_N"/>
</dbReference>
<reference evidence="8" key="1">
    <citation type="submission" date="2025-08" db="UniProtKB">
        <authorList>
            <consortium name="RefSeq"/>
        </authorList>
    </citation>
    <scope>IDENTIFICATION</scope>
    <source>
        <tissue evidence="8">Gonad</tissue>
    </source>
</reference>
<protein>
    <submittedName>
        <fullName evidence="8">Phosphatidylinositol 4-phosphate 5-kinase type-1 beta-like isoform X1</fullName>
    </submittedName>
</protein>
<dbReference type="SMART" id="SM00330">
    <property type="entry name" value="PIPKc"/>
    <property type="match status" value="1"/>
</dbReference>
<dbReference type="FunFam" id="3.30.800.10:FF:000001">
    <property type="entry name" value="phosphatidylinositol 4-phosphate 5-kinase type-1 gamma"/>
    <property type="match status" value="1"/>
</dbReference>
<dbReference type="Gene3D" id="3.30.810.10">
    <property type="entry name" value="2-Layer Sandwich"/>
    <property type="match status" value="1"/>
</dbReference>
<keyword evidence="5" id="KW-0812">Transmembrane</keyword>
<dbReference type="RefSeq" id="XP_019622409.1">
    <property type="nucleotide sequence ID" value="XM_019766850.1"/>
</dbReference>
<name>A0A6P4YL29_BRABE</name>
<dbReference type="CDD" id="cd17301">
    <property type="entry name" value="PIPKc_PIP5KI"/>
    <property type="match status" value="1"/>
</dbReference>
<evidence type="ECO:0000256" key="1">
    <source>
        <dbReference type="ARBA" id="ARBA00004496"/>
    </source>
</evidence>
<feature type="compositionally biased region" description="Low complexity" evidence="4">
    <location>
        <begin position="689"/>
        <end position="704"/>
    </location>
</feature>
<dbReference type="KEGG" id="bbel:109468575"/>
<dbReference type="OrthoDB" id="70770at2759"/>
<feature type="compositionally biased region" description="Low complexity" evidence="4">
    <location>
        <begin position="712"/>
        <end position="733"/>
    </location>
</feature>
<dbReference type="PANTHER" id="PTHR23086">
    <property type="entry name" value="PHOSPHATIDYLINOSITOL-4-PHOSPHATE 5-KINASE"/>
    <property type="match status" value="1"/>
</dbReference>
<accession>A0A6P4YL29</accession>
<evidence type="ECO:0000256" key="3">
    <source>
        <dbReference type="PROSITE-ProRule" id="PRU00781"/>
    </source>
</evidence>
<feature type="transmembrane region" description="Helical" evidence="5">
    <location>
        <begin position="772"/>
        <end position="797"/>
    </location>
</feature>
<feature type="region of interest" description="Disordered" evidence="4">
    <location>
        <begin position="580"/>
        <end position="733"/>
    </location>
</feature>
<dbReference type="GO" id="GO:0046854">
    <property type="term" value="P:phosphatidylinositol phosphate biosynthetic process"/>
    <property type="evidence" value="ECO:0007669"/>
    <property type="project" value="TreeGrafter"/>
</dbReference>
<dbReference type="AlphaFoldDB" id="A0A6P4YL29"/>
<dbReference type="GO" id="GO:0016308">
    <property type="term" value="F:1-phosphatidylinositol-4-phosphate 5-kinase activity"/>
    <property type="evidence" value="ECO:0007669"/>
    <property type="project" value="TreeGrafter"/>
</dbReference>
<sequence>MADTTTPSAPDKDDKLVSKPSIKKKTKPAPLDMTTTEGKEVVGGDQTKPPVTPKYTREHKIGHRRINEDTGETTYKKTTSSALMTAIQLGISHSIGGLSSKPERDLLIQDFSVVESVFFPGEGSNLTPAHRCPDFRFKTYAPMAFRFFRQLFGIQPDDFLISLCSEPLRELSNPGASGSLFYLTADDEFIVKTVQHKEADFLQKLLPGYYMNLNQNPRTLLPKFFGLYCYQSGGKNIRLVVMNNLLPSTIRMHLRYDLKGSTYKRKASKAERQKPNPCFKDLDFMEDHTEGILLDSDNYTAMMKTIARDCRVLESFKIMDYSLLLGIHNLDQAEREKASGLEGAEAADPYLFATPIPQQATPLVGSAASPSGESEGASVSEDRGQESENTGAISSNQIAEQNRGLQDAQNGDWRYYDSSDGESWGDSTDDEGRGKMDRQKSLYRHKLTHTAMESIQGEYKAPPVEPADYHHLTENTTQLEVFWSLQDDSIWGGIPAKNVKGDRLLLFLGIIDILQCYKLKKKLEHRFKAFVHDGDTVSVCRPAFYASRFQNFFCQTVFRKIQSAPRGSLATQTVIFPPPTALKHSPSKKKGAVGPAGILGRPRSATGTSVDRDDDFSAGATSLPALEEVKSRPDIVPSTPPSFDDVASTPTSIETPSTMSPALSEASPRKHTSSTSTLPIRTVEVEITSEGSEAAAKSESTASASRRDRQNLSVSSEPSSSLHPSTLSSESTLADVDTDDITITEIKANKRDPSVELTPDVLYFLRHGSEVLFFPFIFPSFLLLILLLASTVVAFLLL</sequence>
<dbReference type="GO" id="GO:0005737">
    <property type="term" value="C:cytoplasm"/>
    <property type="evidence" value="ECO:0007669"/>
    <property type="project" value="UniProtKB-SubCell"/>
</dbReference>
<comment type="subcellular location">
    <subcellularLocation>
        <location evidence="1">Cytoplasm</location>
    </subcellularLocation>
</comment>
<keyword evidence="7" id="KW-1185">Reference proteome</keyword>
<evidence type="ECO:0000259" key="6">
    <source>
        <dbReference type="PROSITE" id="PS51455"/>
    </source>
</evidence>
<evidence type="ECO:0000256" key="5">
    <source>
        <dbReference type="SAM" id="Phobius"/>
    </source>
</evidence>
<evidence type="ECO:0000256" key="2">
    <source>
        <dbReference type="ARBA" id="ARBA00022490"/>
    </source>
</evidence>
<dbReference type="InterPro" id="IPR023610">
    <property type="entry name" value="PInositol-4/5-P-5/4-kinase"/>
</dbReference>
<gene>
    <name evidence="8" type="primary">LOC109468575</name>
</gene>
<keyword evidence="3" id="KW-0547">Nucleotide-binding</keyword>
<keyword evidence="3" id="KW-0808">Transferase</keyword>
<dbReference type="GO" id="GO:0005886">
    <property type="term" value="C:plasma membrane"/>
    <property type="evidence" value="ECO:0007669"/>
    <property type="project" value="TreeGrafter"/>
</dbReference>
<dbReference type="SUPFAM" id="SSF56104">
    <property type="entry name" value="SAICAR synthase-like"/>
    <property type="match status" value="1"/>
</dbReference>
<keyword evidence="2" id="KW-0963">Cytoplasm</keyword>
<feature type="region of interest" description="Disordered" evidence="4">
    <location>
        <begin position="1"/>
        <end position="54"/>
    </location>
</feature>
<dbReference type="Proteomes" id="UP000515135">
    <property type="component" value="Unplaced"/>
</dbReference>
<dbReference type="GO" id="GO:0005524">
    <property type="term" value="F:ATP binding"/>
    <property type="evidence" value="ECO:0007669"/>
    <property type="project" value="UniProtKB-UniRule"/>
</dbReference>
<dbReference type="InterPro" id="IPR002498">
    <property type="entry name" value="PInositol-4-P-4/5-kinase_core"/>
</dbReference>
<proteinExistence type="predicted"/>
<dbReference type="InterPro" id="IPR027483">
    <property type="entry name" value="PInositol-4-P-4/5-kinase_C_sf"/>
</dbReference>
<keyword evidence="5" id="KW-1133">Transmembrane helix</keyword>
<dbReference type="PROSITE" id="PS51455">
    <property type="entry name" value="PIPK"/>
    <property type="match status" value="1"/>
</dbReference>
<evidence type="ECO:0000313" key="8">
    <source>
        <dbReference type="RefSeq" id="XP_019622409.1"/>
    </source>
</evidence>
<feature type="compositionally biased region" description="Low complexity" evidence="4">
    <location>
        <begin position="364"/>
        <end position="379"/>
    </location>
</feature>
<evidence type="ECO:0000256" key="4">
    <source>
        <dbReference type="SAM" id="MobiDB-lite"/>
    </source>
</evidence>
<feature type="domain" description="PIPK" evidence="6">
    <location>
        <begin position="79"/>
        <end position="557"/>
    </location>
</feature>
<organism evidence="7 8">
    <name type="scientific">Branchiostoma belcheri</name>
    <name type="common">Amphioxus</name>
    <dbReference type="NCBI Taxonomy" id="7741"/>
    <lineage>
        <taxon>Eukaryota</taxon>
        <taxon>Metazoa</taxon>
        <taxon>Chordata</taxon>
        <taxon>Cephalochordata</taxon>
        <taxon>Leptocardii</taxon>
        <taxon>Amphioxiformes</taxon>
        <taxon>Branchiostomatidae</taxon>
        <taxon>Branchiostoma</taxon>
    </lineage>
</organism>
<dbReference type="Gene3D" id="3.30.800.10">
    <property type="entry name" value="Phosphatidylinositol Phosphate Kinase II Beta"/>
    <property type="match status" value="1"/>
</dbReference>
<dbReference type="Pfam" id="PF01504">
    <property type="entry name" value="PIP5K"/>
    <property type="match status" value="1"/>
</dbReference>
<keyword evidence="5" id="KW-0472">Membrane</keyword>
<dbReference type="PANTHER" id="PTHR23086:SF101">
    <property type="entry name" value="LP03320P-RELATED"/>
    <property type="match status" value="1"/>
</dbReference>
<feature type="compositionally biased region" description="Polar residues" evidence="4">
    <location>
        <begin position="648"/>
        <end position="661"/>
    </location>
</feature>
<evidence type="ECO:0000313" key="7">
    <source>
        <dbReference type="Proteomes" id="UP000515135"/>
    </source>
</evidence>
<feature type="compositionally biased region" description="Polar residues" evidence="4">
    <location>
        <begin position="387"/>
        <end position="409"/>
    </location>
</feature>
<keyword evidence="3" id="KW-0418">Kinase</keyword>
<keyword evidence="3" id="KW-0067">ATP-binding</keyword>